<dbReference type="STRING" id="349521.HCH_01012"/>
<reference evidence="2 3" key="1">
    <citation type="journal article" date="2005" name="Nucleic Acids Res.">
        <title>Genomic blueprint of Hahella chejuensis, a marine microbe producing an algicidal agent.</title>
        <authorList>
            <person name="Jeong H."/>
            <person name="Yim J.H."/>
            <person name="Lee C."/>
            <person name="Choi S.-H."/>
            <person name="Park Y.K."/>
            <person name="Yoon S.H."/>
            <person name="Hur C.-G."/>
            <person name="Kang H.-Y."/>
            <person name="Kim D."/>
            <person name="Lee H.H."/>
            <person name="Park K.H."/>
            <person name="Park S.-H."/>
            <person name="Park H.-S."/>
            <person name="Lee H.K."/>
            <person name="Oh T.K."/>
            <person name="Kim J.F."/>
        </authorList>
    </citation>
    <scope>NUCLEOTIDE SEQUENCE [LARGE SCALE GENOMIC DNA]</scope>
    <source>
        <strain evidence="2 3">KCTC 2396</strain>
    </source>
</reference>
<keyword evidence="1" id="KW-0812">Transmembrane</keyword>
<protein>
    <submittedName>
        <fullName evidence="2">Uncharacterized protein</fullName>
    </submittedName>
</protein>
<sequence length="36" mass="4164">MLVVIVRTSAAIIASWASCPVVLIFVFLRLHQWLYF</sequence>
<keyword evidence="3" id="KW-1185">Reference proteome</keyword>
<proteinExistence type="predicted"/>
<dbReference type="Proteomes" id="UP000000238">
    <property type="component" value="Chromosome"/>
</dbReference>
<gene>
    <name evidence="2" type="ordered locus">HCH_01012</name>
</gene>
<accession>Q2SN77</accession>
<organism evidence="2 3">
    <name type="scientific">Hahella chejuensis (strain KCTC 2396)</name>
    <dbReference type="NCBI Taxonomy" id="349521"/>
    <lineage>
        <taxon>Bacteria</taxon>
        <taxon>Pseudomonadati</taxon>
        <taxon>Pseudomonadota</taxon>
        <taxon>Gammaproteobacteria</taxon>
        <taxon>Oceanospirillales</taxon>
        <taxon>Hahellaceae</taxon>
        <taxon>Hahella</taxon>
    </lineage>
</organism>
<evidence type="ECO:0000256" key="1">
    <source>
        <dbReference type="SAM" id="Phobius"/>
    </source>
</evidence>
<keyword evidence="1" id="KW-0472">Membrane</keyword>
<dbReference type="EMBL" id="CP000155">
    <property type="protein sequence ID" value="ABC27897.1"/>
    <property type="molecule type" value="Genomic_DNA"/>
</dbReference>
<name>Q2SN77_HAHCH</name>
<evidence type="ECO:0000313" key="2">
    <source>
        <dbReference type="EMBL" id="ABC27897.1"/>
    </source>
</evidence>
<dbReference type="HOGENOM" id="CLU_3356495_0_0_6"/>
<evidence type="ECO:0000313" key="3">
    <source>
        <dbReference type="Proteomes" id="UP000000238"/>
    </source>
</evidence>
<dbReference type="AlphaFoldDB" id="Q2SN77"/>
<feature type="transmembrane region" description="Helical" evidence="1">
    <location>
        <begin position="6"/>
        <end position="28"/>
    </location>
</feature>
<dbReference type="KEGG" id="hch:HCH_01012"/>
<keyword evidence="1" id="KW-1133">Transmembrane helix</keyword>
<dbReference type="PROSITE" id="PS51257">
    <property type="entry name" value="PROKAR_LIPOPROTEIN"/>
    <property type="match status" value="1"/>
</dbReference>